<feature type="domain" description="Carboxylesterase type B" evidence="3">
    <location>
        <begin position="173"/>
        <end position="452"/>
    </location>
</feature>
<sequence length="476" mass="53996">MGLCSTKWLVLWSLWAARLLPQPTLVIQLSNGPVRGTISPDGSHTQYAGIPYATIRQRFQSPGPHPTWDNVFDAINEHKHCFQSIEDTVMTGTKQCLILNVYNPLNTTPDAKLPVMVYFHGGGFFKGSSGSLLYGPKYLVPKGVILVTVNYRVNIQGFLCLRIREAPGNVASLLAKVMLFESQDPYDLYNYFMTKSDADLILTRVPRKEGNLIASEILYTPCAEKLIEGEEPFLTKSPLDILIKGDYNKVPVMIGGNNEEGLLLFAMDNATMTRRITFEKSVPKNLEFPSENVKMEVAQKLKRLYMEGDKMPMEGETLSQNASVRLSRLMGEVGINYPALEETELLLKTNNNPIYNYMFQYYGNRNIPMLLMSSKLRGVKGATHADDIFYIFSQTIIPTTIFENNMIESMTTMWTNFAKYGDPTPDFTNPPVKWHRTNSTTPTALVIDSEFSTAPLWYNDRVKYLRELYSKFRRKG</sequence>
<dbReference type="SUPFAM" id="SSF53474">
    <property type="entry name" value="alpha/beta-Hydrolases"/>
    <property type="match status" value="1"/>
</dbReference>
<evidence type="ECO:0000313" key="4">
    <source>
        <dbReference type="EMBL" id="CAB3250987.1"/>
    </source>
</evidence>
<evidence type="ECO:0000259" key="3">
    <source>
        <dbReference type="Pfam" id="PF00135"/>
    </source>
</evidence>
<dbReference type="Pfam" id="PF00135">
    <property type="entry name" value="COesterase"/>
    <property type="match status" value="2"/>
</dbReference>
<dbReference type="EMBL" id="CADEBD010000353">
    <property type="protein sequence ID" value="CAB3250987.1"/>
    <property type="molecule type" value="Genomic_DNA"/>
</dbReference>
<dbReference type="AlphaFoldDB" id="A0A8S1B040"/>
<dbReference type="InterPro" id="IPR002018">
    <property type="entry name" value="CarbesteraseB"/>
</dbReference>
<proteinExistence type="predicted"/>
<dbReference type="InterPro" id="IPR029058">
    <property type="entry name" value="AB_hydrolase_fold"/>
</dbReference>
<gene>
    <name evidence="4" type="ORF">APLA_LOCUS13436</name>
</gene>
<dbReference type="InterPro" id="IPR050309">
    <property type="entry name" value="Type-B_Carboxylest/Lipase"/>
</dbReference>
<dbReference type="OrthoDB" id="10064100at2759"/>
<feature type="signal peptide" evidence="2">
    <location>
        <begin position="1"/>
        <end position="21"/>
    </location>
</feature>
<protein>
    <recommendedName>
        <fullName evidence="3">Carboxylesterase type B domain-containing protein</fullName>
    </recommendedName>
</protein>
<keyword evidence="1" id="KW-0325">Glycoprotein</keyword>
<comment type="caution">
    <text evidence="4">The sequence shown here is derived from an EMBL/GenBank/DDBJ whole genome shotgun (WGS) entry which is preliminary data.</text>
</comment>
<evidence type="ECO:0000256" key="1">
    <source>
        <dbReference type="ARBA" id="ARBA00023180"/>
    </source>
</evidence>
<feature type="domain" description="Carboxylesterase type B" evidence="3">
    <location>
        <begin position="25"/>
        <end position="171"/>
    </location>
</feature>
<name>A0A8S1B040_ARCPL</name>
<reference evidence="4 5" key="1">
    <citation type="submission" date="2020-04" db="EMBL/GenBank/DDBJ databases">
        <authorList>
            <person name="Wallbank WR R."/>
            <person name="Pardo Diaz C."/>
            <person name="Kozak K."/>
            <person name="Martin S."/>
            <person name="Jiggins C."/>
            <person name="Moest M."/>
            <person name="Warren A I."/>
            <person name="Byers J.R.P. K."/>
            <person name="Montejo-Kovacevich G."/>
            <person name="Yen C E."/>
        </authorList>
    </citation>
    <scope>NUCLEOTIDE SEQUENCE [LARGE SCALE GENOMIC DNA]</scope>
</reference>
<organism evidence="4 5">
    <name type="scientific">Arctia plantaginis</name>
    <name type="common">Wood tiger moth</name>
    <name type="synonym">Phalaena plantaginis</name>
    <dbReference type="NCBI Taxonomy" id="874455"/>
    <lineage>
        <taxon>Eukaryota</taxon>
        <taxon>Metazoa</taxon>
        <taxon>Ecdysozoa</taxon>
        <taxon>Arthropoda</taxon>
        <taxon>Hexapoda</taxon>
        <taxon>Insecta</taxon>
        <taxon>Pterygota</taxon>
        <taxon>Neoptera</taxon>
        <taxon>Endopterygota</taxon>
        <taxon>Lepidoptera</taxon>
        <taxon>Glossata</taxon>
        <taxon>Ditrysia</taxon>
        <taxon>Noctuoidea</taxon>
        <taxon>Erebidae</taxon>
        <taxon>Arctiinae</taxon>
        <taxon>Arctia</taxon>
    </lineage>
</organism>
<dbReference type="PANTHER" id="PTHR11559">
    <property type="entry name" value="CARBOXYLESTERASE"/>
    <property type="match status" value="1"/>
</dbReference>
<evidence type="ECO:0000256" key="2">
    <source>
        <dbReference type="SAM" id="SignalP"/>
    </source>
</evidence>
<keyword evidence="2" id="KW-0732">Signal</keyword>
<accession>A0A8S1B040</accession>
<evidence type="ECO:0000313" key="5">
    <source>
        <dbReference type="Proteomes" id="UP000494256"/>
    </source>
</evidence>
<dbReference type="Proteomes" id="UP000494256">
    <property type="component" value="Unassembled WGS sequence"/>
</dbReference>
<feature type="chain" id="PRO_5035794236" description="Carboxylesterase type B domain-containing protein" evidence="2">
    <location>
        <begin position="22"/>
        <end position="476"/>
    </location>
</feature>
<dbReference type="Gene3D" id="3.40.50.1820">
    <property type="entry name" value="alpha/beta hydrolase"/>
    <property type="match status" value="2"/>
</dbReference>